<dbReference type="EMBL" id="LS483426">
    <property type="protein sequence ID" value="SQH25412.1"/>
    <property type="molecule type" value="Genomic_DNA"/>
</dbReference>
<sequence length="111" mass="11886">MFGKAGLGGLMQQAQKMQDNMKKAQAELAQTEVEGQAGNGLVKVRSTCSHVITSLDISPDLISEAADDKEMLEDLILAAIADAHEKAEQTTSARMSQFTQGLPPGFGDFFK</sequence>
<evidence type="ECO:0000256" key="4">
    <source>
        <dbReference type="SAM" id="MobiDB-lite"/>
    </source>
</evidence>
<accession>A0AAX2J5S1</accession>
<keyword evidence="2" id="KW-0963">Cytoplasm</keyword>
<dbReference type="PIRSF" id="PIRSF004555">
    <property type="entry name" value="UCP004555"/>
    <property type="match status" value="1"/>
</dbReference>
<dbReference type="Proteomes" id="UP000248598">
    <property type="component" value="Chromosome 1"/>
</dbReference>
<dbReference type="RefSeq" id="WP_003786638.1">
    <property type="nucleotide sequence ID" value="NZ_CP050136.1"/>
</dbReference>
<comment type="function">
    <text evidence="2">Binds to DNA and alters its conformation. May be involved in regulation of gene expression, nucleoid organization and DNA protection.</text>
</comment>
<feature type="coiled-coil region" evidence="3">
    <location>
        <begin position="7"/>
        <end position="34"/>
    </location>
</feature>
<dbReference type="GO" id="GO:0043590">
    <property type="term" value="C:bacterial nucleoid"/>
    <property type="evidence" value="ECO:0007669"/>
    <property type="project" value="UniProtKB-UniRule"/>
</dbReference>
<comment type="subunit">
    <text evidence="2">Homodimer.</text>
</comment>
<feature type="compositionally biased region" description="Polar residues" evidence="4">
    <location>
        <begin position="91"/>
        <end position="100"/>
    </location>
</feature>
<dbReference type="Pfam" id="PF02575">
    <property type="entry name" value="YbaB_DNA_bd"/>
    <property type="match status" value="1"/>
</dbReference>
<dbReference type="GeneID" id="93262889"/>
<organism evidence="5 6">
    <name type="scientific">Kingella kingae</name>
    <dbReference type="NCBI Taxonomy" id="504"/>
    <lineage>
        <taxon>Bacteria</taxon>
        <taxon>Pseudomonadati</taxon>
        <taxon>Pseudomonadota</taxon>
        <taxon>Betaproteobacteria</taxon>
        <taxon>Neisseriales</taxon>
        <taxon>Neisseriaceae</taxon>
        <taxon>Kingella</taxon>
    </lineage>
</organism>
<dbReference type="Gene3D" id="3.30.1310.10">
    <property type="entry name" value="Nucleoid-associated protein YbaB-like domain"/>
    <property type="match status" value="1"/>
</dbReference>
<proteinExistence type="inferred from homology"/>
<comment type="similarity">
    <text evidence="2">Belongs to the YbaB/EbfC family.</text>
</comment>
<dbReference type="AlphaFoldDB" id="A0AAX2J5S1"/>
<protein>
    <recommendedName>
        <fullName evidence="2">Nucleoid-associated protein NCTC10529_01610</fullName>
    </recommendedName>
</protein>
<keyword evidence="1 2" id="KW-0238">DNA-binding</keyword>
<feature type="region of interest" description="Disordered" evidence="4">
    <location>
        <begin position="91"/>
        <end position="111"/>
    </location>
</feature>
<dbReference type="GO" id="GO:0003677">
    <property type="term" value="F:DNA binding"/>
    <property type="evidence" value="ECO:0007669"/>
    <property type="project" value="UniProtKB-UniRule"/>
</dbReference>
<dbReference type="PANTHER" id="PTHR33449">
    <property type="entry name" value="NUCLEOID-ASSOCIATED PROTEIN YBAB"/>
    <property type="match status" value="1"/>
</dbReference>
<evidence type="ECO:0000256" key="2">
    <source>
        <dbReference type="HAMAP-Rule" id="MF_00274"/>
    </source>
</evidence>
<comment type="subcellular location">
    <subcellularLocation>
        <location evidence="2">Cytoplasm</location>
        <location evidence="2">Nucleoid</location>
    </subcellularLocation>
</comment>
<evidence type="ECO:0000313" key="5">
    <source>
        <dbReference type="EMBL" id="SQH25412.1"/>
    </source>
</evidence>
<dbReference type="GO" id="GO:0005829">
    <property type="term" value="C:cytosol"/>
    <property type="evidence" value="ECO:0007669"/>
    <property type="project" value="TreeGrafter"/>
</dbReference>
<name>A0AAX2J5S1_KINKI</name>
<dbReference type="NCBIfam" id="TIGR00103">
    <property type="entry name" value="DNA_YbaB_EbfC"/>
    <property type="match status" value="1"/>
</dbReference>
<dbReference type="SUPFAM" id="SSF82607">
    <property type="entry name" value="YbaB-like"/>
    <property type="match status" value="1"/>
</dbReference>
<dbReference type="HAMAP" id="MF_00274">
    <property type="entry name" value="DNA_YbaB_EbfC"/>
    <property type="match status" value="1"/>
</dbReference>
<dbReference type="InterPro" id="IPR004401">
    <property type="entry name" value="YbaB/EbfC"/>
</dbReference>
<keyword evidence="3" id="KW-0175">Coiled coil</keyword>
<evidence type="ECO:0000256" key="1">
    <source>
        <dbReference type="ARBA" id="ARBA00023125"/>
    </source>
</evidence>
<dbReference type="InterPro" id="IPR036894">
    <property type="entry name" value="YbaB-like_sf"/>
</dbReference>
<gene>
    <name evidence="5" type="primary">ybaB</name>
    <name evidence="5" type="ORF">NCTC10529_01610</name>
</gene>
<dbReference type="PANTHER" id="PTHR33449:SF1">
    <property type="entry name" value="NUCLEOID-ASSOCIATED PROTEIN YBAB"/>
    <property type="match status" value="1"/>
</dbReference>
<reference evidence="5 6" key="1">
    <citation type="submission" date="2018-06" db="EMBL/GenBank/DDBJ databases">
        <authorList>
            <consortium name="Pathogen Informatics"/>
            <person name="Doyle S."/>
        </authorList>
    </citation>
    <scope>NUCLEOTIDE SEQUENCE [LARGE SCALE GENOMIC DNA]</scope>
    <source>
        <strain evidence="5 6">NCTC10529</strain>
    </source>
</reference>
<evidence type="ECO:0000256" key="3">
    <source>
        <dbReference type="SAM" id="Coils"/>
    </source>
</evidence>
<evidence type="ECO:0000313" key="6">
    <source>
        <dbReference type="Proteomes" id="UP000248598"/>
    </source>
</evidence>